<proteinExistence type="predicted"/>
<feature type="transmembrane region" description="Helical" evidence="1">
    <location>
        <begin position="7"/>
        <end position="33"/>
    </location>
</feature>
<sequence>MCQRLCAIWYIASALAKAIFFGATTLATTSYLVKARTQRHRPSQAVEAVFTLSGSKFSLFKMRLCSFSITATASMTIRTPIGGLFIVFTTAISAVVKVFNAAKAALRMGRASPSFASHSSLMAIATAACSLAAASSCLTNSRCSAADLLSSRFGTSPEFKRVASTISSMQGSNSFENNLHFKMNYNYEYYFQQWLVAFNAVTLYLNAKERFC</sequence>
<keyword evidence="1" id="KW-0472">Membrane</keyword>
<evidence type="ECO:0000313" key="3">
    <source>
        <dbReference type="Proteomes" id="UP000078200"/>
    </source>
</evidence>
<accession>A0A1A9UMF8</accession>
<protein>
    <submittedName>
        <fullName evidence="2">Uncharacterized protein</fullName>
    </submittedName>
</protein>
<dbReference type="VEuPathDB" id="VectorBase:GAUT009360"/>
<keyword evidence="1" id="KW-0812">Transmembrane</keyword>
<dbReference type="AlphaFoldDB" id="A0A1A9UMF8"/>
<reference evidence="2" key="1">
    <citation type="submission" date="2020-05" db="UniProtKB">
        <authorList>
            <consortium name="EnsemblMetazoa"/>
        </authorList>
    </citation>
    <scope>IDENTIFICATION</scope>
    <source>
        <strain evidence="2">TTRI</strain>
    </source>
</reference>
<evidence type="ECO:0000313" key="2">
    <source>
        <dbReference type="EnsemblMetazoa" id="GAUT009360-PA"/>
    </source>
</evidence>
<dbReference type="Proteomes" id="UP000078200">
    <property type="component" value="Unassembled WGS sequence"/>
</dbReference>
<organism evidence="2 3">
    <name type="scientific">Glossina austeni</name>
    <name type="common">Savannah tsetse fly</name>
    <dbReference type="NCBI Taxonomy" id="7395"/>
    <lineage>
        <taxon>Eukaryota</taxon>
        <taxon>Metazoa</taxon>
        <taxon>Ecdysozoa</taxon>
        <taxon>Arthropoda</taxon>
        <taxon>Hexapoda</taxon>
        <taxon>Insecta</taxon>
        <taxon>Pterygota</taxon>
        <taxon>Neoptera</taxon>
        <taxon>Endopterygota</taxon>
        <taxon>Diptera</taxon>
        <taxon>Brachycera</taxon>
        <taxon>Muscomorpha</taxon>
        <taxon>Hippoboscoidea</taxon>
        <taxon>Glossinidae</taxon>
        <taxon>Glossina</taxon>
    </lineage>
</organism>
<dbReference type="EnsemblMetazoa" id="GAUT009360-RA">
    <property type="protein sequence ID" value="GAUT009360-PA"/>
    <property type="gene ID" value="GAUT009360"/>
</dbReference>
<name>A0A1A9UMF8_GLOAU</name>
<evidence type="ECO:0000256" key="1">
    <source>
        <dbReference type="SAM" id="Phobius"/>
    </source>
</evidence>
<keyword evidence="3" id="KW-1185">Reference proteome</keyword>
<keyword evidence="1" id="KW-1133">Transmembrane helix</keyword>
<feature type="transmembrane region" description="Helical" evidence="1">
    <location>
        <begin position="81"/>
        <end position="100"/>
    </location>
</feature>